<proteinExistence type="predicted"/>
<keyword evidence="3" id="KW-1185">Reference proteome</keyword>
<protein>
    <submittedName>
        <fullName evidence="2">Uncharacterized protein</fullName>
    </submittedName>
</protein>
<name>A0A225UEB6_9STRA</name>
<gene>
    <name evidence="2" type="ORF">PHMEG_00040027</name>
</gene>
<sequence>MKRLRRDWATTISNWDEMTRFELDVLALDEDALKKIRVDGWNMDSSTQPEQTSAFPGLCED</sequence>
<reference evidence="3" key="1">
    <citation type="submission" date="2017-03" db="EMBL/GenBank/DDBJ databases">
        <title>Phytopthora megakarya and P. palmivora, two closely related causual agents of cacao black pod achieved similar genome size and gene model numbers by different mechanisms.</title>
        <authorList>
            <person name="Ali S."/>
            <person name="Shao J."/>
            <person name="Larry D.J."/>
            <person name="Kronmiller B."/>
            <person name="Shen D."/>
            <person name="Strem M.D."/>
            <person name="Melnick R.L."/>
            <person name="Guiltinan M.J."/>
            <person name="Tyler B.M."/>
            <person name="Meinhardt L.W."/>
            <person name="Bailey B.A."/>
        </authorList>
    </citation>
    <scope>NUCLEOTIDE SEQUENCE [LARGE SCALE GENOMIC DNA]</scope>
    <source>
        <strain evidence="3">zdho120</strain>
    </source>
</reference>
<dbReference type="EMBL" id="NBNE01020315">
    <property type="protein sequence ID" value="OWY91405.1"/>
    <property type="molecule type" value="Genomic_DNA"/>
</dbReference>
<evidence type="ECO:0000313" key="3">
    <source>
        <dbReference type="Proteomes" id="UP000198211"/>
    </source>
</evidence>
<accession>A0A225UEB6</accession>
<comment type="caution">
    <text evidence="2">The sequence shown here is derived from an EMBL/GenBank/DDBJ whole genome shotgun (WGS) entry which is preliminary data.</text>
</comment>
<feature type="compositionally biased region" description="Polar residues" evidence="1">
    <location>
        <begin position="43"/>
        <end position="54"/>
    </location>
</feature>
<evidence type="ECO:0000313" key="2">
    <source>
        <dbReference type="EMBL" id="OWY91405.1"/>
    </source>
</evidence>
<dbReference type="Proteomes" id="UP000198211">
    <property type="component" value="Unassembled WGS sequence"/>
</dbReference>
<organism evidence="2 3">
    <name type="scientific">Phytophthora megakarya</name>
    <dbReference type="NCBI Taxonomy" id="4795"/>
    <lineage>
        <taxon>Eukaryota</taxon>
        <taxon>Sar</taxon>
        <taxon>Stramenopiles</taxon>
        <taxon>Oomycota</taxon>
        <taxon>Peronosporomycetes</taxon>
        <taxon>Peronosporales</taxon>
        <taxon>Peronosporaceae</taxon>
        <taxon>Phytophthora</taxon>
    </lineage>
</organism>
<dbReference type="AlphaFoldDB" id="A0A225UEB6"/>
<feature type="region of interest" description="Disordered" evidence="1">
    <location>
        <begin position="42"/>
        <end position="61"/>
    </location>
</feature>
<evidence type="ECO:0000256" key="1">
    <source>
        <dbReference type="SAM" id="MobiDB-lite"/>
    </source>
</evidence>